<dbReference type="RefSeq" id="XP_044404054.1">
    <property type="nucleotide sequence ID" value="XM_044548119.1"/>
</dbReference>
<evidence type="ECO:0000256" key="1">
    <source>
        <dbReference type="SAM" id="MobiDB-lite"/>
    </source>
</evidence>
<dbReference type="Gramene" id="TraesNOR6A03G03401410.1">
    <property type="protein sequence ID" value="TraesNOR6A03G03401410.1.CDS1"/>
    <property type="gene ID" value="TraesNOR6A03G03401410"/>
</dbReference>
<dbReference type="EnsemblPlants" id="TraesCS6A02G279800.1">
    <property type="protein sequence ID" value="TraesCS6A02G279800.1.cds1"/>
    <property type="gene ID" value="TraesCS6A02G279800"/>
</dbReference>
<dbReference type="Gramene" id="TraesWEE_scaffold_020322_01G000400.1">
    <property type="protein sequence ID" value="TraesWEE_scaffold_020322_01G000400.1"/>
    <property type="gene ID" value="TraesWEE_scaffold_020322_01G000400"/>
</dbReference>
<dbReference type="Gramene" id="TraesLDM6A03G03371640.1">
    <property type="protein sequence ID" value="TraesLDM6A03G03371640.1.CDS1"/>
    <property type="gene ID" value="TraesLDM6A03G03371640"/>
</dbReference>
<keyword evidence="4" id="KW-1185">Reference proteome</keyword>
<keyword evidence="2" id="KW-0812">Transmembrane</keyword>
<feature type="transmembrane region" description="Helical" evidence="2">
    <location>
        <begin position="12"/>
        <end position="31"/>
    </location>
</feature>
<evidence type="ECO:0000313" key="4">
    <source>
        <dbReference type="Proteomes" id="UP000019116"/>
    </source>
</evidence>
<name>A0A3B6NTZ5_WHEAT</name>
<keyword evidence="2" id="KW-1133">Transmembrane helix</keyword>
<dbReference type="Gramene" id="TraesCS6A02G279800.1">
    <property type="protein sequence ID" value="TraesCS6A02G279800.1.cds1"/>
    <property type="gene ID" value="TraesCS6A02G279800"/>
</dbReference>
<feature type="compositionally biased region" description="Basic and acidic residues" evidence="1">
    <location>
        <begin position="113"/>
        <end position="129"/>
    </location>
</feature>
<dbReference type="PANTHER" id="PTHR33982">
    <property type="entry name" value="OUTER ENVELOPE MEMBRANE PROTEIN 7-RELATED"/>
    <property type="match status" value="1"/>
</dbReference>
<dbReference type="Gramene" id="TraesROB_scaffold_026537_01G000100.1">
    <property type="protein sequence ID" value="TraesROB_scaffold_026537_01G000100.1"/>
    <property type="gene ID" value="TraesROB_scaffold_026537_01G000100"/>
</dbReference>
<keyword evidence="2" id="KW-0472">Membrane</keyword>
<dbReference type="Gramene" id="TraesARI6A03G03325150.1">
    <property type="protein sequence ID" value="TraesARI6A03G03325150.1.CDS1"/>
    <property type="gene ID" value="TraesARI6A03G03325150"/>
</dbReference>
<evidence type="ECO:0000256" key="2">
    <source>
        <dbReference type="SAM" id="Phobius"/>
    </source>
</evidence>
<evidence type="ECO:0000313" key="3">
    <source>
        <dbReference type="EnsemblPlants" id="TraesCS6A02G279800.1.cds1"/>
    </source>
</evidence>
<sequence length="137" mass="13331">MAKGAAGGGGGGAVKTALVVTGGLVLAWLTVESALKPFLDRLRGAVSRSTDPARDPDEDTTAPEEDKSPATAAATAAVAAAVASSVAEEKDPSVAVAAPEPSAPPLPAEAVESEEKGADGEVELGEKGEAAVAAKAE</sequence>
<proteinExistence type="predicted"/>
<dbReference type="OrthoDB" id="696660at2759"/>
<dbReference type="GO" id="GO:0009707">
    <property type="term" value="C:chloroplast outer membrane"/>
    <property type="evidence" value="ECO:0000318"/>
    <property type="project" value="GO_Central"/>
</dbReference>
<dbReference type="GeneID" id="123128184"/>
<dbReference type="Gramene" id="TraesCLE_scaffold_097761_01G000100.1">
    <property type="protein sequence ID" value="TraesCLE_scaffold_097761_01G000100.1"/>
    <property type="gene ID" value="TraesCLE_scaffold_097761_01G000100"/>
</dbReference>
<feature type="compositionally biased region" description="Low complexity" evidence="1">
    <location>
        <begin position="70"/>
        <end position="86"/>
    </location>
</feature>
<dbReference type="Gramene" id="TraesJAG6A03G03360240.1">
    <property type="protein sequence ID" value="TraesJAG6A03G03360240.1.CDS1"/>
    <property type="gene ID" value="TraesJAG6A03G03360240"/>
</dbReference>
<gene>
    <name evidence="3" type="primary">LOC123128184</name>
</gene>
<dbReference type="Gramene" id="TraesPARA_EIv1.0_1959680.1">
    <property type="protein sequence ID" value="TraesPARA_EIv1.0_1959680.1.CDS1"/>
    <property type="gene ID" value="TraesPARA_EIv1.0_1959680"/>
</dbReference>
<feature type="region of interest" description="Disordered" evidence="1">
    <location>
        <begin position="40"/>
        <end position="137"/>
    </location>
</feature>
<dbReference type="Gramene" id="TraesSYM6A03G03310560.1">
    <property type="protein sequence ID" value="TraesSYM6A03G03310560.1.CDS1"/>
    <property type="gene ID" value="TraesSYM6A03G03310560"/>
</dbReference>
<dbReference type="Gramene" id="TraesLAC6A03G03324520.1">
    <property type="protein sequence ID" value="TraesLAC6A03G03324520.1.CDS1"/>
    <property type="gene ID" value="TraesLAC6A03G03324520"/>
</dbReference>
<dbReference type="InterPro" id="IPR038944">
    <property type="entry name" value="OEP7-like"/>
</dbReference>
<dbReference type="Gramene" id="TraesJUL6A03G03394830.1">
    <property type="protein sequence ID" value="TraesJUL6A03G03394830.1.CDS1"/>
    <property type="gene ID" value="TraesJUL6A03G03394830"/>
</dbReference>
<reference evidence="3" key="2">
    <citation type="submission" date="2018-10" db="UniProtKB">
        <authorList>
            <consortium name="EnsemblPlants"/>
        </authorList>
    </citation>
    <scope>IDENTIFICATION</scope>
</reference>
<organism evidence="3">
    <name type="scientific">Triticum aestivum</name>
    <name type="common">Wheat</name>
    <dbReference type="NCBI Taxonomy" id="4565"/>
    <lineage>
        <taxon>Eukaryota</taxon>
        <taxon>Viridiplantae</taxon>
        <taxon>Streptophyta</taxon>
        <taxon>Embryophyta</taxon>
        <taxon>Tracheophyta</taxon>
        <taxon>Spermatophyta</taxon>
        <taxon>Magnoliopsida</taxon>
        <taxon>Liliopsida</taxon>
        <taxon>Poales</taxon>
        <taxon>Poaceae</taxon>
        <taxon>BOP clade</taxon>
        <taxon>Pooideae</taxon>
        <taxon>Triticodae</taxon>
        <taxon>Triticeae</taxon>
        <taxon>Triticinae</taxon>
        <taxon>Triticum</taxon>
    </lineage>
</organism>
<accession>A0A3B6NTZ5</accession>
<dbReference type="STRING" id="4565.A0A3B6NTZ5"/>
<dbReference type="Gramene" id="TraesSTA6A03G03358740.1">
    <property type="protein sequence ID" value="TraesSTA6A03G03358740.1.CDS1"/>
    <property type="gene ID" value="TraesSTA6A03G03358740"/>
</dbReference>
<dbReference type="PANTHER" id="PTHR33982:SF5">
    <property type="entry name" value="OUTER ENVELOPE MEMBRANE PROTEIN 7"/>
    <property type="match status" value="1"/>
</dbReference>
<protein>
    <submittedName>
        <fullName evidence="3">Uncharacterized protein</fullName>
    </submittedName>
</protein>
<dbReference type="Gramene" id="TraesMAC6A03G03367850.1">
    <property type="protein sequence ID" value="TraesMAC6A03G03367850.1.CDS1"/>
    <property type="gene ID" value="TraesMAC6A03G03367850"/>
</dbReference>
<dbReference type="Gramene" id="TraesRN6A0100723300.1">
    <property type="protein sequence ID" value="TraesRN6A0100723300.1"/>
    <property type="gene ID" value="TraesRN6A0100723300"/>
</dbReference>
<dbReference type="Gramene" id="TraesCS6A03G0744200.1">
    <property type="protein sequence ID" value="TraesCS6A03G0744200.1.CDS1"/>
    <property type="gene ID" value="TraesCS6A03G0744200"/>
</dbReference>
<dbReference type="AlphaFoldDB" id="A0A3B6NTZ5"/>
<dbReference type="Proteomes" id="UP000019116">
    <property type="component" value="Chromosome 6A"/>
</dbReference>
<dbReference type="Gramene" id="TraesCAD_scaffold_015335_01G000700.1">
    <property type="protein sequence ID" value="TraesCAD_scaffold_015335_01G000700.1"/>
    <property type="gene ID" value="TraesCAD_scaffold_015335_01G000700"/>
</dbReference>
<reference evidence="3" key="1">
    <citation type="submission" date="2018-08" db="EMBL/GenBank/DDBJ databases">
        <authorList>
            <person name="Rossello M."/>
        </authorList>
    </citation>
    <scope>NUCLEOTIDE SEQUENCE [LARGE SCALE GENOMIC DNA]</scope>
    <source>
        <strain evidence="3">cv. Chinese Spring</strain>
    </source>
</reference>